<keyword evidence="2" id="KW-1185">Reference proteome</keyword>
<dbReference type="SUPFAM" id="SSF53850">
    <property type="entry name" value="Periplasmic binding protein-like II"/>
    <property type="match status" value="1"/>
</dbReference>
<dbReference type="Gene3D" id="3.40.190.10">
    <property type="entry name" value="Periplasmic binding protein-like II"/>
    <property type="match status" value="2"/>
</dbReference>
<dbReference type="PANTHER" id="PTHR43649">
    <property type="entry name" value="ARABINOSE-BINDING PROTEIN-RELATED"/>
    <property type="match status" value="1"/>
</dbReference>
<proteinExistence type="predicted"/>
<comment type="caution">
    <text evidence="1">The sequence shown here is derived from an EMBL/GenBank/DDBJ whole genome shotgun (WGS) entry which is preliminary data.</text>
</comment>
<protein>
    <recommendedName>
        <fullName evidence="3">Sugar ABC transporter substrate-binding protein</fullName>
    </recommendedName>
</protein>
<reference evidence="1 2" key="1">
    <citation type="submission" date="2014-05" db="EMBL/GenBank/DDBJ databases">
        <title>De novo Genome Sequence of Spirocheata sp.</title>
        <authorList>
            <person name="Shivani Y."/>
            <person name="Subhash Y."/>
            <person name="Tushar L."/>
            <person name="Sasikala C."/>
            <person name="Ramana C.V."/>
        </authorList>
    </citation>
    <scope>NUCLEOTIDE SEQUENCE [LARGE SCALE GENOMIC DNA]</scope>
    <source>
        <strain evidence="1 2">JC230</strain>
    </source>
</reference>
<sequence>MKVCNRGRLPGIVLLLITLVLSGGFASGGAEGASGSDLSVDFWTAPNQGQFDFWSAKAEAFNQAGVQVEGKSVYVNVQMMPETPSSEAGIQNALATGVAPAASENINRGFAATLAASGRVYELSDIPEFQAVVQARQMESILPGWAIDGGQYVIPLYANAMGYHWNVQGLKALGFDEDVPRTVAEIRTLITRFYERRQALKEQGISHLFIRPQLLRPEWWWDRWFDFQMQYLAFSEGGDWVSGDRITLDPGITEEVFEYFGMFGQSLQTAEDWTAFEMDTVPVVFQVSAPWDIPKYEAAGKVYGFGGDYVYGPPIVKQALDQPYTFADSKGIVFYKGGNISDLDHQGILAFISWVLTGERGAQTDIDWVKTTGMLPVRGDLLENPAFESIIASNPAYAYQAEVMPYAVPAMAHEKMVDIQTALGEKGLTPYIQSIMNSTSLNPADAAPFVHDAFEAMKREGELR</sequence>
<evidence type="ECO:0000313" key="2">
    <source>
        <dbReference type="Proteomes" id="UP000029692"/>
    </source>
</evidence>
<dbReference type="RefSeq" id="WP_037550337.1">
    <property type="nucleotide sequence ID" value="NZ_JNUP01000072.1"/>
</dbReference>
<accession>A0A098QTY4</accession>
<evidence type="ECO:0000313" key="1">
    <source>
        <dbReference type="EMBL" id="KGE70813.1"/>
    </source>
</evidence>
<dbReference type="PANTHER" id="PTHR43649:SF13">
    <property type="entry name" value="CARBOHYDRATE ABC TRANSPORTER SUBSTRATE-BINDING PROTEIN"/>
    <property type="match status" value="1"/>
</dbReference>
<name>A0A098QTY4_9SPIO</name>
<dbReference type="AlphaFoldDB" id="A0A098QTY4"/>
<organism evidence="1 2">
    <name type="scientific">Spirochaeta lutea</name>
    <dbReference type="NCBI Taxonomy" id="1480694"/>
    <lineage>
        <taxon>Bacteria</taxon>
        <taxon>Pseudomonadati</taxon>
        <taxon>Spirochaetota</taxon>
        <taxon>Spirochaetia</taxon>
        <taxon>Spirochaetales</taxon>
        <taxon>Spirochaetaceae</taxon>
        <taxon>Spirochaeta</taxon>
    </lineage>
</organism>
<dbReference type="InterPro" id="IPR050490">
    <property type="entry name" value="Bact_solute-bd_prot1"/>
</dbReference>
<dbReference type="EMBL" id="JNUP01000072">
    <property type="protein sequence ID" value="KGE70813.1"/>
    <property type="molecule type" value="Genomic_DNA"/>
</dbReference>
<dbReference type="OrthoDB" id="9808332at2"/>
<dbReference type="STRING" id="1480694.DC28_15115"/>
<dbReference type="Proteomes" id="UP000029692">
    <property type="component" value="Unassembled WGS sequence"/>
</dbReference>
<dbReference type="eggNOG" id="COG1653">
    <property type="taxonomic scope" value="Bacteria"/>
</dbReference>
<evidence type="ECO:0008006" key="3">
    <source>
        <dbReference type="Google" id="ProtNLM"/>
    </source>
</evidence>
<gene>
    <name evidence="1" type="ORF">DC28_15115</name>
</gene>